<accession>A0A7H1BL29</accession>
<dbReference type="KEGG" id="sxn:IAG42_37355"/>
<protein>
    <submittedName>
        <fullName evidence="1">Uncharacterized protein</fullName>
    </submittedName>
</protein>
<evidence type="ECO:0000313" key="2">
    <source>
        <dbReference type="Proteomes" id="UP000516428"/>
    </source>
</evidence>
<keyword evidence="1" id="KW-0614">Plasmid</keyword>
<sequence length="527" mass="57974">MHGTSPDAAGGTEELWNANQVARVLGISATEVGRRLRRGEEPAPRYHAGEARNALWVPGMVRLYAAQRGQALVEHAGGRRQLPVPMWVNWPALPEPLPRVVDQVVEVPRMWTQSPGDPHLFHVRIWRGRADGAERIVCLLSVMENATMYATSAGNGEWVMESVVAAGLLTREEAYRTFVFALGVRNPNYLSEDDPQSLMYVSFLLPGSLPRLLDRWRKPRGELFAGSSVIPARLSHLAHLVGEEVEIYPAGTHTPEVVARYVGGERPVVVDWDPMGLETHLEHTEVLRAWAAELAEAGQARDAATVTDAATTTANAVLLAHDHYGRVYGDEARDVVQRRIPQPDPATVEELRLFAFESGGSTVGHWLRLHRATALLAAREGLPAERHAALLAAVAENDAMLPGPVQTVGNELDGWPLRLSTSEHPQLDEYVQTLAWYGPKAEHQEAARQLREALWDDERGAVRAGYDPFGRLALATADRAAVAVACPAEEAAAYRLDQPHPGFRLLEDGRLDLLPLAQTGPVRRRLI</sequence>
<dbReference type="EMBL" id="CP061283">
    <property type="protein sequence ID" value="QNS09434.1"/>
    <property type="molecule type" value="Genomic_DNA"/>
</dbReference>
<dbReference type="RefSeq" id="WP_188342089.1">
    <property type="nucleotide sequence ID" value="NZ_CP061283.1"/>
</dbReference>
<dbReference type="AlphaFoldDB" id="A0A7H1BL29"/>
<evidence type="ECO:0000313" key="1">
    <source>
        <dbReference type="EMBL" id="QNS09434.1"/>
    </source>
</evidence>
<organism evidence="1 2">
    <name type="scientific">Streptomyces xanthii</name>
    <dbReference type="NCBI Taxonomy" id="2768069"/>
    <lineage>
        <taxon>Bacteria</taxon>
        <taxon>Bacillati</taxon>
        <taxon>Actinomycetota</taxon>
        <taxon>Actinomycetes</taxon>
        <taxon>Kitasatosporales</taxon>
        <taxon>Streptomycetaceae</taxon>
        <taxon>Streptomyces</taxon>
    </lineage>
</organism>
<gene>
    <name evidence="1" type="ORF">IAG42_37355</name>
</gene>
<name>A0A7H1BL29_9ACTN</name>
<reference evidence="1 2" key="1">
    <citation type="submission" date="2020-09" db="EMBL/GenBank/DDBJ databases">
        <title>A novel species.</title>
        <authorList>
            <person name="Gao J."/>
        </authorList>
    </citation>
    <scope>NUCLEOTIDE SEQUENCE [LARGE SCALE GENOMIC DNA]</scope>
    <source>
        <strain evidence="1 2">CRXT-Y-14</strain>
        <plasmid evidence="1 2">unnamed2</plasmid>
    </source>
</reference>
<keyword evidence="2" id="KW-1185">Reference proteome</keyword>
<geneLocation type="plasmid" evidence="1 2">
    <name>unnamed2</name>
</geneLocation>
<dbReference type="Proteomes" id="UP000516428">
    <property type="component" value="Plasmid unnamed2"/>
</dbReference>
<proteinExistence type="predicted"/>